<keyword evidence="4" id="KW-0249">Electron transport</keyword>
<evidence type="ECO:0000256" key="6">
    <source>
        <dbReference type="PIRSR" id="PIRSR602324-1"/>
    </source>
</evidence>
<evidence type="ECO:0000313" key="10">
    <source>
        <dbReference type="Proteomes" id="UP000019760"/>
    </source>
</evidence>
<feature type="binding site" description="covalent" evidence="6">
    <location>
        <position position="43"/>
    </location>
    <ligand>
        <name>heme c</name>
        <dbReference type="ChEBI" id="CHEBI:61717"/>
    </ligand>
</feature>
<dbReference type="InterPro" id="IPR036909">
    <property type="entry name" value="Cyt_c-like_dom_sf"/>
</dbReference>
<feature type="domain" description="Cytochrome c" evidence="8">
    <location>
        <begin position="25"/>
        <end position="110"/>
    </location>
</feature>
<keyword evidence="2 6" id="KW-0349">Heme</keyword>
<dbReference type="GO" id="GO:0009055">
    <property type="term" value="F:electron transfer activity"/>
    <property type="evidence" value="ECO:0007669"/>
    <property type="project" value="InterPro"/>
</dbReference>
<name>A0A023D0A8_ACIMT</name>
<dbReference type="InterPro" id="IPR002324">
    <property type="entry name" value="Cyt_c_ID"/>
</dbReference>
<reference evidence="9 10" key="2">
    <citation type="journal article" date="2014" name="FEMS Microbiol. Lett.">
        <title>Draft genomic DNA sequence of the facultatively methylotrophic bacterium Acidomonas methanolica type strain MB58.</title>
        <authorList>
            <person name="Higashiura N."/>
            <person name="Hadano H."/>
            <person name="Hirakawa H."/>
            <person name="Matsutani M."/>
            <person name="Takabe S."/>
            <person name="Matsushita K."/>
            <person name="Azuma Y."/>
        </authorList>
    </citation>
    <scope>NUCLEOTIDE SEQUENCE [LARGE SCALE GENOMIC DNA]</scope>
    <source>
        <strain evidence="9 10">MB58</strain>
    </source>
</reference>
<dbReference type="EMBL" id="BAND01000002">
    <property type="protein sequence ID" value="GAJ27572.1"/>
    <property type="molecule type" value="Genomic_DNA"/>
</dbReference>
<feature type="binding site" description="covalent" evidence="6">
    <location>
        <position position="88"/>
    </location>
    <ligand>
        <name>heme c</name>
        <dbReference type="ChEBI" id="CHEBI:61717"/>
    </ligand>
</feature>
<dbReference type="Gene3D" id="1.10.760.10">
    <property type="entry name" value="Cytochrome c-like domain"/>
    <property type="match status" value="1"/>
</dbReference>
<dbReference type="PROSITE" id="PS51007">
    <property type="entry name" value="CYTC"/>
    <property type="match status" value="1"/>
</dbReference>
<keyword evidence="10" id="KW-1185">Reference proteome</keyword>
<feature type="signal peptide" evidence="7">
    <location>
        <begin position="1"/>
        <end position="26"/>
    </location>
</feature>
<dbReference type="RefSeq" id="WP_081797349.1">
    <property type="nucleotide sequence ID" value="NZ_BAND01000002.1"/>
</dbReference>
<evidence type="ECO:0000259" key="8">
    <source>
        <dbReference type="PROSITE" id="PS51007"/>
    </source>
</evidence>
<gene>
    <name evidence="9" type="ORF">Amme_002_015</name>
</gene>
<evidence type="ECO:0000256" key="2">
    <source>
        <dbReference type="ARBA" id="ARBA00022617"/>
    </source>
</evidence>
<proteinExistence type="predicted"/>
<keyword evidence="5 6" id="KW-0408">Iron</keyword>
<dbReference type="AlphaFoldDB" id="A0A023D0A8"/>
<organism evidence="9 10">
    <name type="scientific">Acidomonas methanolica NBRC 104435</name>
    <dbReference type="NCBI Taxonomy" id="1231351"/>
    <lineage>
        <taxon>Bacteria</taxon>
        <taxon>Pseudomonadati</taxon>
        <taxon>Pseudomonadota</taxon>
        <taxon>Alphaproteobacteria</taxon>
        <taxon>Acetobacterales</taxon>
        <taxon>Acetobacteraceae</taxon>
        <taxon>Acidomonas</taxon>
    </lineage>
</organism>
<evidence type="ECO:0000256" key="1">
    <source>
        <dbReference type="ARBA" id="ARBA00022448"/>
    </source>
</evidence>
<dbReference type="Pfam" id="PF00034">
    <property type="entry name" value="Cytochrom_C"/>
    <property type="match status" value="1"/>
</dbReference>
<dbReference type="InterPro" id="IPR009056">
    <property type="entry name" value="Cyt_c-like_dom"/>
</dbReference>
<dbReference type="OrthoDB" id="9779283at2"/>
<dbReference type="GO" id="GO:0005506">
    <property type="term" value="F:iron ion binding"/>
    <property type="evidence" value="ECO:0007669"/>
    <property type="project" value="InterPro"/>
</dbReference>
<keyword evidence="3 6" id="KW-0479">Metal-binding</keyword>
<feature type="binding site" description="covalent" evidence="6">
    <location>
        <position position="39"/>
    </location>
    <ligand>
        <name>heme c</name>
        <dbReference type="ChEBI" id="CHEBI:61717"/>
    </ligand>
</feature>
<feature type="chain" id="PRO_5030001239" evidence="7">
    <location>
        <begin position="27"/>
        <end position="110"/>
    </location>
</feature>
<evidence type="ECO:0000256" key="3">
    <source>
        <dbReference type="ARBA" id="ARBA00022723"/>
    </source>
</evidence>
<dbReference type="SUPFAM" id="SSF46626">
    <property type="entry name" value="Cytochrome c"/>
    <property type="match status" value="1"/>
</dbReference>
<dbReference type="Proteomes" id="UP000019760">
    <property type="component" value="Unassembled WGS sequence"/>
</dbReference>
<accession>A0A023D0A8</accession>
<reference evidence="10" key="1">
    <citation type="journal article" date="2014" name="FEMS Microbiol. Lett.">
        <title>Draft Genomic DNA Sequence of the Facultatively Methylotrophic Bacterium Acidomonas methanolica type strain MB58.</title>
        <authorList>
            <person name="Higashiura N."/>
            <person name="Hadano H."/>
            <person name="Hirakawa H."/>
            <person name="Matsutani M."/>
            <person name="Takabe S."/>
            <person name="Matsushita K."/>
            <person name="Azuma Y."/>
        </authorList>
    </citation>
    <scope>NUCLEOTIDE SEQUENCE [LARGE SCALE GENOMIC DNA]</scope>
    <source>
        <strain evidence="10">MB58</strain>
    </source>
</reference>
<comment type="caution">
    <text evidence="9">The sequence shown here is derived from an EMBL/GenBank/DDBJ whole genome shotgun (WGS) entry which is preliminary data.</text>
</comment>
<protein>
    <submittedName>
        <fullName evidence="9">Cytochrome c class I</fullName>
    </submittedName>
</protein>
<evidence type="ECO:0000256" key="5">
    <source>
        <dbReference type="ARBA" id="ARBA00023004"/>
    </source>
</evidence>
<sequence>MNKRLTVLIAPLALCAAAFIVPPAHAQSEGESIAKGSDCFSCHSVDAKVVGPAFKDVAKKFAGDSSAEATLVDAIDKGHSGTWGNIPMPPHPNLTPAQTKQIVQWILGLK</sequence>
<dbReference type="PRINTS" id="PR00606">
    <property type="entry name" value="CYTCHROMECID"/>
</dbReference>
<dbReference type="GO" id="GO:0020037">
    <property type="term" value="F:heme binding"/>
    <property type="evidence" value="ECO:0007669"/>
    <property type="project" value="InterPro"/>
</dbReference>
<evidence type="ECO:0000313" key="9">
    <source>
        <dbReference type="EMBL" id="GAJ27572.1"/>
    </source>
</evidence>
<keyword evidence="7" id="KW-0732">Signal</keyword>
<comment type="PTM">
    <text evidence="6">Binds 1 heme c group covalently per subunit.</text>
</comment>
<evidence type="ECO:0000256" key="4">
    <source>
        <dbReference type="ARBA" id="ARBA00022982"/>
    </source>
</evidence>
<evidence type="ECO:0000256" key="7">
    <source>
        <dbReference type="SAM" id="SignalP"/>
    </source>
</evidence>
<keyword evidence="1" id="KW-0813">Transport</keyword>